<feature type="transmembrane region" description="Helical" evidence="1">
    <location>
        <begin position="194"/>
        <end position="213"/>
    </location>
</feature>
<dbReference type="EMBL" id="AK441732">
    <property type="protein sequence ID" value="BAN65526.1"/>
    <property type="molecule type" value="mRNA"/>
</dbReference>
<feature type="signal peptide" evidence="2">
    <location>
        <begin position="1"/>
        <end position="18"/>
    </location>
</feature>
<feature type="transmembrane region" description="Helical" evidence="1">
    <location>
        <begin position="165"/>
        <end position="188"/>
    </location>
</feature>
<keyword evidence="1" id="KW-0472">Membrane</keyword>
<keyword evidence="2" id="KW-0732">Signal</keyword>
<dbReference type="VEuPathDB" id="PiroplasmaDB:BBOV_IV006800"/>
<evidence type="ECO:0000256" key="2">
    <source>
        <dbReference type="SAM" id="SignalP"/>
    </source>
</evidence>
<keyword evidence="1" id="KW-1133">Transmembrane helix</keyword>
<name>S6B8R2_BABBO</name>
<proteinExistence type="evidence at transcript level"/>
<gene>
    <name evidence="3" type="primary">BBOV_IV006800</name>
</gene>
<feature type="transmembrane region" description="Helical" evidence="1">
    <location>
        <begin position="104"/>
        <end position="124"/>
    </location>
</feature>
<reference evidence="3" key="1">
    <citation type="journal article" date="2014" name="BMC Genomics">
        <title>The Babesia bovis gene and promoter model: an update from full-length EST analysis.</title>
        <authorList>
            <person name="Yamagishi J."/>
            <person name="Wakaguri H."/>
            <person name="Yokoyama N."/>
            <person name="Yamashita R."/>
            <person name="Suzuki Y."/>
            <person name="Xuan X."/>
            <person name="Igarashi I."/>
        </authorList>
    </citation>
    <scope>NUCLEOTIDE SEQUENCE</scope>
    <source>
        <strain evidence="3">Texas</strain>
    </source>
</reference>
<keyword evidence="1" id="KW-0812">Transmembrane</keyword>
<feature type="transmembrane region" description="Helical" evidence="1">
    <location>
        <begin position="130"/>
        <end position="153"/>
    </location>
</feature>
<dbReference type="AlphaFoldDB" id="S6B8R2"/>
<evidence type="ECO:0000256" key="1">
    <source>
        <dbReference type="SAM" id="Phobius"/>
    </source>
</evidence>
<accession>S6B8R2</accession>
<protein>
    <submittedName>
        <fullName evidence="3">Uncharacterized protein</fullName>
    </submittedName>
</protein>
<sequence length="233" mass="26836">MLLYHLVFFMGTHATLLASRIHGSIALNACSLETCAHLRDKFPLGMWSPRLGHQLISESTFFLTYMSCTTFELVLRKSSDASYLRNIFSLHYFKERVWVGITRLILQAVIFLYALSLIIISIITGYGSPMQIVCGFSMGMLMLWINAVLTQLLELSDMSKSTMNLNWFWSLLSLLNFWICSLLFYISVYGVPFSAPYMYLQIFVWVPLLILTCREGKQIFMWQDFSSALCAFN</sequence>
<evidence type="ECO:0000313" key="3">
    <source>
        <dbReference type="EMBL" id="BAN65526.1"/>
    </source>
</evidence>
<organism evidence="3">
    <name type="scientific">Babesia bovis</name>
    <dbReference type="NCBI Taxonomy" id="5865"/>
    <lineage>
        <taxon>Eukaryota</taxon>
        <taxon>Sar</taxon>
        <taxon>Alveolata</taxon>
        <taxon>Apicomplexa</taxon>
        <taxon>Aconoidasida</taxon>
        <taxon>Piroplasmida</taxon>
        <taxon>Babesiidae</taxon>
        <taxon>Babesia</taxon>
    </lineage>
</organism>
<feature type="chain" id="PRO_5004536160" evidence="2">
    <location>
        <begin position="19"/>
        <end position="233"/>
    </location>
</feature>